<proteinExistence type="predicted"/>
<keyword evidence="4 6" id="KW-1133">Transmembrane helix</keyword>
<feature type="transmembrane region" description="Helical" evidence="6">
    <location>
        <begin position="460"/>
        <end position="482"/>
    </location>
</feature>
<organism evidence="8 9">
    <name type="scientific">Diatraea saccharalis</name>
    <name type="common">sugarcane borer</name>
    <dbReference type="NCBI Taxonomy" id="40085"/>
    <lineage>
        <taxon>Eukaryota</taxon>
        <taxon>Metazoa</taxon>
        <taxon>Ecdysozoa</taxon>
        <taxon>Arthropoda</taxon>
        <taxon>Hexapoda</taxon>
        <taxon>Insecta</taxon>
        <taxon>Pterygota</taxon>
        <taxon>Neoptera</taxon>
        <taxon>Endopterygota</taxon>
        <taxon>Lepidoptera</taxon>
        <taxon>Glossata</taxon>
        <taxon>Ditrysia</taxon>
        <taxon>Pyraloidea</taxon>
        <taxon>Crambidae</taxon>
        <taxon>Crambinae</taxon>
        <taxon>Diatraea</taxon>
    </lineage>
</organism>
<sequence length="889" mass="99373">MADFINRIKNKKRSDRNSIYSMVSSSDLTPGSLEIWLDLPDEIKFDPSLEPFKKKYEQQHGKLGTPEVLITDEAEKSLFDKKIPTVEENVEQNNENMLRDCGNRLMEHSPVEEEKEIKSETARKFQFILRVVKLSTLVACWMLLTVSLIMNREKSNVVLHTAVKGGEIKEYELRTTLDRLLVSVTITGPFRQNLSNDTSNILQLWLHRESDILDIEQNSRLWLVNLQPEDLLDFSPSTSETKTLVLEKSRYSRNTTSDGNDTWIIDSLWDQVDNNDTKVTLRMFTSSNSTVPLTVSYQMNTLEERDGLIYSTVLLCTLYFLIIFESKSRGVPTKTQRYPSHRMMHGIGPEYTALFAPISAHPEKGRSFCELGVHLRDIRDAPPPGRGGGKQCSTRRLTDSSCTLNLRTHIMILLDLHITVVNRTIAALLSSSLAIAVLALSGARPSLPELISWLDVETLLLLFSMMILVAILAETGVFDYLAVVAFEVTGGRTWPLMNCLCFFTAFFSTFLDNVTTVLLMTPVTIRLCEVMHLNPVPVLMSMVIFSNVGGAATPVGDPPNVIIASHPSMLAQNINFTSFTFHMGLGILLVCVQTYLQLRFMFRDISKLRHSVPRDILEAVGYDCVYSHKHPPFYTGAAWCVIDILLRGEQTMGKAYASAVGILVVVERLNSVLVRREAGGGTSRTDPKFCSTLAQMKEKYQIRDKQLLVKSAVCVMFVVVVFFLHAIPELQRLSLGWTALLGALLLLLLAEREDLEPILARVEWSTLLFFAALFVLMEALSKLGLIAWIGNMTEAVILQVNQESRLAVAIMLVLWVSGLASAFVDNIPLTTMMVRVIAALADPAGLNLPLAPLAWALSFGACLGGKCYFSLTNLIEPADFHFLGKHIPS</sequence>
<keyword evidence="5 6" id="KW-0472">Membrane</keyword>
<feature type="transmembrane region" description="Helical" evidence="6">
    <location>
        <begin position="806"/>
        <end position="824"/>
    </location>
</feature>
<dbReference type="GO" id="GO:0055085">
    <property type="term" value="P:transmembrane transport"/>
    <property type="evidence" value="ECO:0007669"/>
    <property type="project" value="InterPro"/>
</dbReference>
<evidence type="ECO:0000313" key="9">
    <source>
        <dbReference type="Proteomes" id="UP001153714"/>
    </source>
</evidence>
<protein>
    <recommendedName>
        <fullName evidence="7">Citrate transporter-like domain-containing protein</fullName>
    </recommendedName>
</protein>
<reference evidence="8" key="2">
    <citation type="submission" date="2022-10" db="EMBL/GenBank/DDBJ databases">
        <authorList>
            <consortium name="ENA_rothamsted_submissions"/>
            <consortium name="culmorum"/>
            <person name="King R."/>
        </authorList>
    </citation>
    <scope>NUCLEOTIDE SEQUENCE</scope>
</reference>
<evidence type="ECO:0000256" key="4">
    <source>
        <dbReference type="ARBA" id="ARBA00022989"/>
    </source>
</evidence>
<dbReference type="EMBL" id="OU893337">
    <property type="protein sequence ID" value="CAG9794538.1"/>
    <property type="molecule type" value="Genomic_DNA"/>
</dbReference>
<feature type="transmembrane region" description="Helical" evidence="6">
    <location>
        <begin position="307"/>
        <end position="324"/>
    </location>
</feature>
<dbReference type="PANTHER" id="PTHR43568:SF1">
    <property type="entry name" value="P PROTEIN"/>
    <property type="match status" value="1"/>
</dbReference>
<dbReference type="Pfam" id="PF03600">
    <property type="entry name" value="CitMHS"/>
    <property type="match status" value="1"/>
</dbReference>
<keyword evidence="2" id="KW-0813">Transport</keyword>
<evidence type="ECO:0000256" key="5">
    <source>
        <dbReference type="ARBA" id="ARBA00023136"/>
    </source>
</evidence>
<name>A0A9N9RDH9_9NEOP</name>
<evidence type="ECO:0000256" key="2">
    <source>
        <dbReference type="ARBA" id="ARBA00022448"/>
    </source>
</evidence>
<accession>A0A9N9RDH9</accession>
<feature type="transmembrane region" description="Helical" evidence="6">
    <location>
        <begin position="733"/>
        <end position="750"/>
    </location>
</feature>
<dbReference type="OrthoDB" id="442352at2759"/>
<feature type="transmembrane region" description="Helical" evidence="6">
    <location>
        <begin position="579"/>
        <end position="598"/>
    </location>
</feature>
<dbReference type="PANTHER" id="PTHR43568">
    <property type="entry name" value="P PROTEIN"/>
    <property type="match status" value="1"/>
</dbReference>
<evidence type="ECO:0000259" key="7">
    <source>
        <dbReference type="Pfam" id="PF03600"/>
    </source>
</evidence>
<reference evidence="8" key="1">
    <citation type="submission" date="2021-12" db="EMBL/GenBank/DDBJ databases">
        <authorList>
            <person name="King R."/>
        </authorList>
    </citation>
    <scope>NUCLEOTIDE SEQUENCE</scope>
</reference>
<dbReference type="CDD" id="cd01116">
    <property type="entry name" value="P_permease"/>
    <property type="match status" value="1"/>
</dbReference>
<evidence type="ECO:0000313" key="8">
    <source>
        <dbReference type="EMBL" id="CAG9794538.1"/>
    </source>
</evidence>
<dbReference type="GO" id="GO:0016020">
    <property type="term" value="C:membrane"/>
    <property type="evidence" value="ECO:0007669"/>
    <property type="project" value="UniProtKB-SubCell"/>
</dbReference>
<feature type="domain" description="Citrate transporter-like" evidence="7">
    <location>
        <begin position="419"/>
        <end position="860"/>
    </location>
</feature>
<evidence type="ECO:0000256" key="1">
    <source>
        <dbReference type="ARBA" id="ARBA00004141"/>
    </source>
</evidence>
<evidence type="ECO:0000256" key="6">
    <source>
        <dbReference type="SAM" id="Phobius"/>
    </source>
</evidence>
<dbReference type="InterPro" id="IPR004680">
    <property type="entry name" value="Cit_transptr-like_dom"/>
</dbReference>
<feature type="transmembrane region" description="Helical" evidence="6">
    <location>
        <begin position="762"/>
        <end position="786"/>
    </location>
</feature>
<dbReference type="InterPro" id="IPR051475">
    <property type="entry name" value="Diverse_Ion_Transporter"/>
</dbReference>
<gene>
    <name evidence="8" type="ORF">DIATSA_LOCUS11904</name>
</gene>
<feature type="transmembrane region" description="Helical" evidence="6">
    <location>
        <begin position="494"/>
        <end position="511"/>
    </location>
</feature>
<keyword evidence="3 6" id="KW-0812">Transmembrane</keyword>
<feature type="transmembrane region" description="Helical" evidence="6">
    <location>
        <begin position="127"/>
        <end position="150"/>
    </location>
</feature>
<comment type="subcellular location">
    <subcellularLocation>
        <location evidence="1">Membrane</location>
        <topology evidence="1">Multi-pass membrane protein</topology>
    </subcellularLocation>
</comment>
<feature type="transmembrane region" description="Helical" evidence="6">
    <location>
        <begin position="707"/>
        <end position="727"/>
    </location>
</feature>
<feature type="transmembrane region" description="Helical" evidence="6">
    <location>
        <begin position="420"/>
        <end position="440"/>
    </location>
</feature>
<dbReference type="Proteomes" id="UP001153714">
    <property type="component" value="Chromosome 6"/>
</dbReference>
<dbReference type="AlphaFoldDB" id="A0A9N9RDH9"/>
<keyword evidence="9" id="KW-1185">Reference proteome</keyword>
<evidence type="ECO:0000256" key="3">
    <source>
        <dbReference type="ARBA" id="ARBA00022692"/>
    </source>
</evidence>